<dbReference type="Proteomes" id="UP000501518">
    <property type="component" value="Chromosome"/>
</dbReference>
<gene>
    <name evidence="2" type="ORF">EW640_14285</name>
</gene>
<accession>A0A6G8KZU0</accession>
<sequence length="65" mass="6765">MAVLALLALLVAGGVAAVVIAVRRHEGHQTPRRLTPPCVGSNAHSFRGPARADAGALLRRCRAQS</sequence>
<reference evidence="2 3" key="1">
    <citation type="submission" date="2019-02" db="EMBL/GenBank/DDBJ databases">
        <title>Complete Genome Sequence and Methylome Analysis of Brevibacterium luteolum NEB1784.</title>
        <authorList>
            <person name="Fomenkov A."/>
            <person name="Roberts R.J."/>
        </authorList>
    </citation>
    <scope>NUCLEOTIDE SEQUENCE [LARGE SCALE GENOMIC DNA]</scope>
    <source>
        <strain evidence="2 3">NEB1784</strain>
    </source>
</reference>
<proteinExistence type="predicted"/>
<dbReference type="KEGG" id="blut:EW640_14285"/>
<organism evidence="2 3">
    <name type="scientific">Brevibacterium luteolum</name>
    <dbReference type="NCBI Taxonomy" id="199591"/>
    <lineage>
        <taxon>Bacteria</taxon>
        <taxon>Bacillati</taxon>
        <taxon>Actinomycetota</taxon>
        <taxon>Actinomycetes</taxon>
        <taxon>Micrococcales</taxon>
        <taxon>Brevibacteriaceae</taxon>
        <taxon>Brevibacterium</taxon>
    </lineage>
</organism>
<evidence type="ECO:0000313" key="3">
    <source>
        <dbReference type="Proteomes" id="UP000501518"/>
    </source>
</evidence>
<dbReference type="AlphaFoldDB" id="A0A6G8KZU0"/>
<evidence type="ECO:0000256" key="1">
    <source>
        <dbReference type="SAM" id="MobiDB-lite"/>
    </source>
</evidence>
<dbReference type="RefSeq" id="WP_165884671.1">
    <property type="nucleotide sequence ID" value="NZ_CP035810.1"/>
</dbReference>
<protein>
    <submittedName>
        <fullName evidence="2">Uncharacterized protein</fullName>
    </submittedName>
</protein>
<name>A0A6G8KZU0_9MICO</name>
<evidence type="ECO:0000313" key="2">
    <source>
        <dbReference type="EMBL" id="QIN30299.1"/>
    </source>
</evidence>
<feature type="region of interest" description="Disordered" evidence="1">
    <location>
        <begin position="30"/>
        <end position="50"/>
    </location>
</feature>
<dbReference type="EMBL" id="CP035810">
    <property type="protein sequence ID" value="QIN30299.1"/>
    <property type="molecule type" value="Genomic_DNA"/>
</dbReference>